<keyword evidence="8" id="KW-0998">Cell outer membrane</keyword>
<comment type="caution">
    <text evidence="11">The sequence shown here is derived from an EMBL/GenBank/DDBJ whole genome shotgun (WGS) entry which is preliminary data.</text>
</comment>
<dbReference type="Pfam" id="PF03865">
    <property type="entry name" value="ShlB"/>
    <property type="match status" value="1"/>
</dbReference>
<dbReference type="InterPro" id="IPR013686">
    <property type="entry name" value="Polypept-transport_assoc_ShlB"/>
</dbReference>
<feature type="region of interest" description="Disordered" evidence="9">
    <location>
        <begin position="54"/>
        <end position="90"/>
    </location>
</feature>
<dbReference type="GO" id="GO:0098046">
    <property type="term" value="C:type V protein secretion system complex"/>
    <property type="evidence" value="ECO:0007669"/>
    <property type="project" value="TreeGrafter"/>
</dbReference>
<dbReference type="InterPro" id="IPR034746">
    <property type="entry name" value="POTRA"/>
</dbReference>
<name>A0A4Q7E2V9_9CYAN</name>
<keyword evidence="7" id="KW-0472">Membrane</keyword>
<evidence type="ECO:0000313" key="11">
    <source>
        <dbReference type="EMBL" id="RZM76147.1"/>
    </source>
</evidence>
<evidence type="ECO:0000256" key="6">
    <source>
        <dbReference type="ARBA" id="ARBA00022927"/>
    </source>
</evidence>
<dbReference type="InterPro" id="IPR005565">
    <property type="entry name" value="Hemolysn_activator_HlyB_C"/>
</dbReference>
<evidence type="ECO:0000313" key="12">
    <source>
        <dbReference type="Proteomes" id="UP000292459"/>
    </source>
</evidence>
<dbReference type="OrthoDB" id="596066at2"/>
<comment type="subcellular location">
    <subcellularLocation>
        <location evidence="1">Cell outer membrane</location>
    </subcellularLocation>
</comment>
<dbReference type="AlphaFoldDB" id="A0A4Q7E2V9"/>
<dbReference type="GO" id="GO:0046819">
    <property type="term" value="P:protein secretion by the type V secretion system"/>
    <property type="evidence" value="ECO:0007669"/>
    <property type="project" value="TreeGrafter"/>
</dbReference>
<evidence type="ECO:0000256" key="7">
    <source>
        <dbReference type="ARBA" id="ARBA00023136"/>
    </source>
</evidence>
<gene>
    <name evidence="11" type="ORF">DYY88_19925</name>
</gene>
<sequence length="577" mass="62363">MNSRFLGISGGIAIAFLGIGKADAQIIPVAVSPMPDSDRETGLLAQIDLAQVDPGQDRLPEPELPVPLPPDEVTPEPTVPEPSPSPGADTPFPVTDVVVVGSSIFDDATLAAIVAPYENRDVTLAELQDAADEITQLYLNDGYITSRAVVSTQTVVDGVVQIDVIEGELEAILVEGTDTLEDYVRVRIAQGGTTPLNQGNLEDQLRLLRVDPMFDSVEASLRSGTGVGQSQLVVRVEEASTVGGSIFSDNYSPPSVGNVRVGANLQFRNLAGLGDTLFSSATWTTTAGSKVYEIGYRVPINPMNGTVLVRATPNEFEITDPNQPTFDLGTEGSTDIYEVSVRQPLVRTPRDEFALSLGYRYRDGSTLISGIITDSTTTSVLSFGQDYVHRDVSGAWALQSQFRLGTEEVDDTVTTVGDSDGFFSWIGQVQRVQRLNDDHLLQVQASLQLTPNSLPGSEKFFSGGGLSVRGYDQNQRFGDNGFRFSVEDQIVITRTEEGLPFFRLAPFLDGAYVWNDGDSAEVTDNNFLLGTGVGVLFNVLDGLNARADFAYPLIDVEELSTDDPPGLRFYFTLGYQF</sequence>
<dbReference type="Proteomes" id="UP000292459">
    <property type="component" value="Unassembled WGS sequence"/>
</dbReference>
<dbReference type="GO" id="GO:0008320">
    <property type="term" value="F:protein transmembrane transporter activity"/>
    <property type="evidence" value="ECO:0007669"/>
    <property type="project" value="TreeGrafter"/>
</dbReference>
<dbReference type="GO" id="GO:0009279">
    <property type="term" value="C:cell outer membrane"/>
    <property type="evidence" value="ECO:0007669"/>
    <property type="project" value="UniProtKB-SubCell"/>
</dbReference>
<organism evidence="11 12">
    <name type="scientific">Leptolyngbya iicbica LK</name>
    <dbReference type="NCBI Taxonomy" id="2294035"/>
    <lineage>
        <taxon>Bacteria</taxon>
        <taxon>Bacillati</taxon>
        <taxon>Cyanobacteriota</taxon>
        <taxon>Cyanophyceae</taxon>
        <taxon>Leptolyngbyales</taxon>
        <taxon>Leptolyngbyaceae</taxon>
        <taxon>Leptolyngbya group</taxon>
        <taxon>Leptolyngbya</taxon>
        <taxon>Leptolyngbya iicbica</taxon>
    </lineage>
</organism>
<keyword evidence="5" id="KW-0812">Transmembrane</keyword>
<accession>A0A4Q7E2V9</accession>
<dbReference type="InterPro" id="IPR051544">
    <property type="entry name" value="TPS_OM_transporter"/>
</dbReference>
<evidence type="ECO:0000256" key="5">
    <source>
        <dbReference type="ARBA" id="ARBA00022692"/>
    </source>
</evidence>
<protein>
    <submittedName>
        <fullName evidence="11">ShlB/FhaC/HecB family hemolysin secretion/activation protein</fullName>
    </submittedName>
</protein>
<feature type="compositionally biased region" description="Pro residues" evidence="9">
    <location>
        <begin position="62"/>
        <end position="85"/>
    </location>
</feature>
<dbReference type="PANTHER" id="PTHR34597:SF3">
    <property type="entry name" value="OUTER MEMBRANE TRANSPORTER CDIB"/>
    <property type="match status" value="1"/>
</dbReference>
<dbReference type="Gene3D" id="2.40.160.50">
    <property type="entry name" value="membrane protein fhac: a member of the omp85/tpsb transporter family"/>
    <property type="match status" value="1"/>
</dbReference>
<dbReference type="PROSITE" id="PS51779">
    <property type="entry name" value="POTRA"/>
    <property type="match status" value="1"/>
</dbReference>
<dbReference type="Gene3D" id="3.10.20.310">
    <property type="entry name" value="membrane protein fhac"/>
    <property type="match status" value="1"/>
</dbReference>
<proteinExistence type="inferred from homology"/>
<reference evidence="11 12" key="1">
    <citation type="submission" date="2018-11" db="EMBL/GenBank/DDBJ databases">
        <title>Whole genome sequencing of an environmental sample.</title>
        <authorList>
            <person name="Sarangi A.N."/>
            <person name="Singh D."/>
            <person name="Tripathy S."/>
        </authorList>
    </citation>
    <scope>NUCLEOTIDE SEQUENCE [LARGE SCALE GENOMIC DNA]</scope>
    <source>
        <strain evidence="11 12">Lakshadweep</strain>
    </source>
</reference>
<keyword evidence="6" id="KW-0653">Protein transport</keyword>
<keyword evidence="4" id="KW-1134">Transmembrane beta strand</keyword>
<evidence type="ECO:0000256" key="2">
    <source>
        <dbReference type="ARBA" id="ARBA00009055"/>
    </source>
</evidence>
<dbReference type="PANTHER" id="PTHR34597">
    <property type="entry name" value="SLR1661 PROTEIN"/>
    <property type="match status" value="1"/>
</dbReference>
<feature type="domain" description="POTRA" evidence="10">
    <location>
        <begin position="92"/>
        <end position="167"/>
    </location>
</feature>
<comment type="similarity">
    <text evidence="2">Belongs to the TPS (TC 1.B.20) family.</text>
</comment>
<dbReference type="EMBL" id="QVFV01000006">
    <property type="protein sequence ID" value="RZM76147.1"/>
    <property type="molecule type" value="Genomic_DNA"/>
</dbReference>
<keyword evidence="12" id="KW-1185">Reference proteome</keyword>
<dbReference type="Pfam" id="PF08479">
    <property type="entry name" value="POTRA_2"/>
    <property type="match status" value="1"/>
</dbReference>
<evidence type="ECO:0000256" key="3">
    <source>
        <dbReference type="ARBA" id="ARBA00022448"/>
    </source>
</evidence>
<evidence type="ECO:0000256" key="1">
    <source>
        <dbReference type="ARBA" id="ARBA00004442"/>
    </source>
</evidence>
<evidence type="ECO:0000259" key="10">
    <source>
        <dbReference type="PROSITE" id="PS51779"/>
    </source>
</evidence>
<keyword evidence="3" id="KW-0813">Transport</keyword>
<dbReference type="RefSeq" id="WP_052288243.1">
    <property type="nucleotide sequence ID" value="NZ_QVFV01000006.1"/>
</dbReference>
<evidence type="ECO:0000256" key="8">
    <source>
        <dbReference type="ARBA" id="ARBA00023237"/>
    </source>
</evidence>
<evidence type="ECO:0000256" key="9">
    <source>
        <dbReference type="SAM" id="MobiDB-lite"/>
    </source>
</evidence>
<evidence type="ECO:0000256" key="4">
    <source>
        <dbReference type="ARBA" id="ARBA00022452"/>
    </source>
</evidence>